<proteinExistence type="predicted"/>
<organism evidence="1">
    <name type="scientific">Arundo donax</name>
    <name type="common">Giant reed</name>
    <name type="synonym">Donax arundinaceus</name>
    <dbReference type="NCBI Taxonomy" id="35708"/>
    <lineage>
        <taxon>Eukaryota</taxon>
        <taxon>Viridiplantae</taxon>
        <taxon>Streptophyta</taxon>
        <taxon>Embryophyta</taxon>
        <taxon>Tracheophyta</taxon>
        <taxon>Spermatophyta</taxon>
        <taxon>Magnoliopsida</taxon>
        <taxon>Liliopsida</taxon>
        <taxon>Poales</taxon>
        <taxon>Poaceae</taxon>
        <taxon>PACMAD clade</taxon>
        <taxon>Arundinoideae</taxon>
        <taxon>Arundineae</taxon>
        <taxon>Arundo</taxon>
    </lineage>
</organism>
<reference evidence="1" key="2">
    <citation type="journal article" date="2015" name="Data Brief">
        <title>Shoot transcriptome of the giant reed, Arundo donax.</title>
        <authorList>
            <person name="Barrero R.A."/>
            <person name="Guerrero F.D."/>
            <person name="Moolhuijzen P."/>
            <person name="Goolsby J.A."/>
            <person name="Tidwell J."/>
            <person name="Bellgard S.E."/>
            <person name="Bellgard M.I."/>
        </authorList>
    </citation>
    <scope>NUCLEOTIDE SEQUENCE</scope>
    <source>
        <tissue evidence="1">Shoot tissue taken approximately 20 cm above the soil surface</tissue>
    </source>
</reference>
<accession>A0A0A9AMY4</accession>
<reference evidence="1" key="1">
    <citation type="submission" date="2014-09" db="EMBL/GenBank/DDBJ databases">
        <authorList>
            <person name="Magalhaes I.L.F."/>
            <person name="Oliveira U."/>
            <person name="Santos F.R."/>
            <person name="Vidigal T.H.D.A."/>
            <person name="Brescovit A.D."/>
            <person name="Santos A.J."/>
        </authorList>
    </citation>
    <scope>NUCLEOTIDE SEQUENCE</scope>
    <source>
        <tissue evidence="1">Shoot tissue taken approximately 20 cm above the soil surface</tissue>
    </source>
</reference>
<sequence>MKLDGQNYREWAFSVKTVLKGYGLVNHSQMQLLFQ</sequence>
<dbReference type="EMBL" id="GBRH01249443">
    <property type="protein sequence ID" value="JAD48452.1"/>
    <property type="molecule type" value="Transcribed_RNA"/>
</dbReference>
<name>A0A0A9AMY4_ARUDO</name>
<protein>
    <submittedName>
        <fullName evidence="1">Uncharacterized protein</fullName>
    </submittedName>
</protein>
<dbReference type="AlphaFoldDB" id="A0A0A9AMY4"/>
<evidence type="ECO:0000313" key="1">
    <source>
        <dbReference type="EMBL" id="JAD48452.1"/>
    </source>
</evidence>